<evidence type="ECO:0000313" key="2">
    <source>
        <dbReference type="EMBL" id="KAF9918280.1"/>
    </source>
</evidence>
<organism evidence="2 3">
    <name type="scientific">Modicella reniformis</name>
    <dbReference type="NCBI Taxonomy" id="1440133"/>
    <lineage>
        <taxon>Eukaryota</taxon>
        <taxon>Fungi</taxon>
        <taxon>Fungi incertae sedis</taxon>
        <taxon>Mucoromycota</taxon>
        <taxon>Mortierellomycotina</taxon>
        <taxon>Mortierellomycetes</taxon>
        <taxon>Mortierellales</taxon>
        <taxon>Mortierellaceae</taxon>
        <taxon>Modicella</taxon>
    </lineage>
</organism>
<accession>A0A9P6IHS8</accession>
<reference evidence="2" key="1">
    <citation type="journal article" date="2020" name="Fungal Divers.">
        <title>Resolving the Mortierellaceae phylogeny through synthesis of multi-gene phylogenetics and phylogenomics.</title>
        <authorList>
            <person name="Vandepol N."/>
            <person name="Liber J."/>
            <person name="Desiro A."/>
            <person name="Na H."/>
            <person name="Kennedy M."/>
            <person name="Barry K."/>
            <person name="Grigoriev I.V."/>
            <person name="Miller A.N."/>
            <person name="O'Donnell K."/>
            <person name="Stajich J.E."/>
            <person name="Bonito G."/>
        </authorList>
    </citation>
    <scope>NUCLEOTIDE SEQUENCE</scope>
    <source>
        <strain evidence="2">MES-2147</strain>
    </source>
</reference>
<feature type="non-terminal residue" evidence="2">
    <location>
        <position position="140"/>
    </location>
</feature>
<feature type="region of interest" description="Disordered" evidence="1">
    <location>
        <begin position="75"/>
        <end position="104"/>
    </location>
</feature>
<proteinExistence type="predicted"/>
<sequence>SSPDVGRSVKDIPCCAPGGEQRAVNDSHWSVTEAVEDVLGDPSEVTGETVQTLTRMSSHAPLNVREAAADVLEGQDKLSEMSVQAQSGSLSDEDDEDHVDHPTRERKHLLETLDQTTNQIFACPERGCKIHISKHGTDIY</sequence>
<dbReference type="Proteomes" id="UP000749646">
    <property type="component" value="Unassembled WGS sequence"/>
</dbReference>
<evidence type="ECO:0000256" key="1">
    <source>
        <dbReference type="SAM" id="MobiDB-lite"/>
    </source>
</evidence>
<dbReference type="EMBL" id="JAAAHW010011666">
    <property type="protein sequence ID" value="KAF9918280.1"/>
    <property type="molecule type" value="Genomic_DNA"/>
</dbReference>
<dbReference type="OrthoDB" id="427518at2759"/>
<dbReference type="AlphaFoldDB" id="A0A9P6IHS8"/>
<comment type="caution">
    <text evidence="2">The sequence shown here is derived from an EMBL/GenBank/DDBJ whole genome shotgun (WGS) entry which is preliminary data.</text>
</comment>
<gene>
    <name evidence="2" type="ORF">BGZ65_012538</name>
</gene>
<evidence type="ECO:0000313" key="3">
    <source>
        <dbReference type="Proteomes" id="UP000749646"/>
    </source>
</evidence>
<keyword evidence="3" id="KW-1185">Reference proteome</keyword>
<feature type="region of interest" description="Disordered" evidence="1">
    <location>
        <begin position="1"/>
        <end position="27"/>
    </location>
</feature>
<protein>
    <submittedName>
        <fullName evidence="2">Uncharacterized protein</fullName>
    </submittedName>
</protein>
<feature type="non-terminal residue" evidence="2">
    <location>
        <position position="1"/>
    </location>
</feature>
<name>A0A9P6IHS8_9FUNG</name>
<feature type="compositionally biased region" description="Polar residues" evidence="1">
    <location>
        <begin position="81"/>
        <end position="90"/>
    </location>
</feature>